<dbReference type="Proteomes" id="UP001148629">
    <property type="component" value="Unassembled WGS sequence"/>
</dbReference>
<evidence type="ECO:0000313" key="2">
    <source>
        <dbReference type="Proteomes" id="UP001148629"/>
    </source>
</evidence>
<comment type="caution">
    <text evidence="1">The sequence shown here is derived from an EMBL/GenBank/DDBJ whole genome shotgun (WGS) entry which is preliminary data.</text>
</comment>
<name>A0ACC1SVB5_9HYPO</name>
<protein>
    <submittedName>
        <fullName evidence="1">Uncharacterized protein</fullName>
    </submittedName>
</protein>
<reference evidence="1" key="1">
    <citation type="submission" date="2022-08" db="EMBL/GenBank/DDBJ databases">
        <title>Genome Sequence of Fusarium decemcellulare.</title>
        <authorList>
            <person name="Buettner E."/>
        </authorList>
    </citation>
    <scope>NUCLEOTIDE SEQUENCE</scope>
    <source>
        <strain evidence="1">Babe19</strain>
    </source>
</reference>
<sequence length="1036" mass="113611">MTLQPDPEIKHTGVDQDDENLANLGYSQQLKRNFSTTSMLALCVSLMATWEALCSTIIAGLISGGPVSLVYGAMAAFTGSMCSAMSLAEMASIYPTAGGQYHFVAKLSPRPIAAISSWVAGYISMLGWIAVAGSAPFLAGTMIQSLLAFNLDGQYTSERWHGTMLYWAILISAACVAIFCNRILPLLQNISMALHVALFIILVSVMCAVSPTTNSAEFVFTRFVNNSGWSSDGIAWCVGLLSSCYVLIGYDGAIHLSEEMHNASKGVPQAMVGSVLLNSILGFAFLLAVLFKMGSIESVLESQSGFLIIQIWYNMTGSKSAATAMSCAVVLMATLATIPLVASAGRTMWAFARDQGLPFSDFIAKVERKRNIPTPAILITVVALMLLGLVNIGSTTAFNAILSLVVVGLQVSYLMPISLMLWRRLASPETLSWGPWRLGKAGVPVNVIAVLYLTFTSIFLLFPPYRPITAQNMNYASLVFGAMLLFGLLYWFLGGKRKTRKVKCDETWPKCKRCTTTGRICDGYRALPAASFSWDALLCTTQPRLIPVTNSHQVRGLSYFHHKVAPILSGPFDGSFWTYFIAQMTHSEPAVRHAVLAISSLYEGFDPVHADEPRTDRFAVSHYNKAISLLANDSEPDMNNFLIVCVLFVCIELLRGNREAAINHASHGVHLLNTLGHNLRLATIFSQISIFPPFFVKEGVDFPLLHRNTGTDERNPVFFSTSEAQLALDDLCIRTLRLIRAGNPYRLDEVQGAPPQDLYDWQSRAMADLEAWDKAFANFQATRLAPDKRYDENKDEFAEIVGWARGAADKLDAIKRTPAKFTFDTGFNPLMHFIVHRCRILRIRLEALDLMQRLSNQRESMWDASLMYDMSRRIVEVEHDIDLDGSYDLNDETIPPDSKRDRDCPEHWGGSSVNGGHIYCCFGMSVLVADEDGVSGYCCLYNALLDYRDITETGCSTTVHVTETDYTSLVSAASKSIVAEASATQDEQSSSSVAHTAGPTATDSAEGTDENAGSIVTSNLMARFSSIIIAALLVVY</sequence>
<evidence type="ECO:0000313" key="1">
    <source>
        <dbReference type="EMBL" id="KAJ3547153.1"/>
    </source>
</evidence>
<keyword evidence="2" id="KW-1185">Reference proteome</keyword>
<accession>A0ACC1SVB5</accession>
<dbReference type="EMBL" id="JANRMS010000088">
    <property type="protein sequence ID" value="KAJ3547153.1"/>
    <property type="molecule type" value="Genomic_DNA"/>
</dbReference>
<organism evidence="1 2">
    <name type="scientific">Fusarium decemcellulare</name>
    <dbReference type="NCBI Taxonomy" id="57161"/>
    <lineage>
        <taxon>Eukaryota</taxon>
        <taxon>Fungi</taxon>
        <taxon>Dikarya</taxon>
        <taxon>Ascomycota</taxon>
        <taxon>Pezizomycotina</taxon>
        <taxon>Sordariomycetes</taxon>
        <taxon>Hypocreomycetidae</taxon>
        <taxon>Hypocreales</taxon>
        <taxon>Nectriaceae</taxon>
        <taxon>Fusarium</taxon>
        <taxon>Fusarium decemcellulare species complex</taxon>
    </lineage>
</organism>
<proteinExistence type="predicted"/>
<gene>
    <name evidence="1" type="ORF">NM208_g1660</name>
</gene>